<reference evidence="8 9" key="1">
    <citation type="submission" date="2020-08" db="EMBL/GenBank/DDBJ databases">
        <title>Genomic Encyclopedia of Type Strains, Phase IV (KMG-IV): sequencing the most valuable type-strain genomes for metagenomic binning, comparative biology and taxonomic classification.</title>
        <authorList>
            <person name="Goeker M."/>
        </authorList>
    </citation>
    <scope>NUCLEOTIDE SEQUENCE [LARGE SCALE GENOMIC DNA]</scope>
    <source>
        <strain evidence="8 9">DSM 11590</strain>
    </source>
</reference>
<dbReference type="NCBIfam" id="TIGR01466">
    <property type="entry name" value="cobJ_cbiH"/>
    <property type="match status" value="1"/>
</dbReference>
<dbReference type="EC" id="3.7.1.12" evidence="8"/>
<dbReference type="UniPathway" id="UPA00148"/>
<proteinExistence type="predicted"/>
<keyword evidence="9" id="KW-1185">Reference proteome</keyword>
<dbReference type="InterPro" id="IPR014777">
    <property type="entry name" value="4pyrrole_Mease_sub1"/>
</dbReference>
<evidence type="ECO:0000256" key="4">
    <source>
        <dbReference type="ARBA" id="ARBA00022679"/>
    </source>
</evidence>
<dbReference type="SUPFAM" id="SSF53790">
    <property type="entry name" value="Tetrapyrrole methylase"/>
    <property type="match status" value="1"/>
</dbReference>
<dbReference type="GO" id="GO:0043779">
    <property type="term" value="F:cobalt-precorrin-5A acetaldehyde-lyase activity"/>
    <property type="evidence" value="ECO:0007669"/>
    <property type="project" value="UniProtKB-EC"/>
</dbReference>
<keyword evidence="8" id="KW-0378">Hydrolase</keyword>
<dbReference type="Gene3D" id="3.30.950.10">
    <property type="entry name" value="Methyltransferase, Cobalt-precorrin-4 Transmethylase, Domain 2"/>
    <property type="match status" value="1"/>
</dbReference>
<dbReference type="InterPro" id="IPR038029">
    <property type="entry name" value="GbiG_N_sf"/>
</dbReference>
<keyword evidence="3 8" id="KW-0489">Methyltransferase</keyword>
<dbReference type="GO" id="GO:0009236">
    <property type="term" value="P:cobalamin biosynthetic process"/>
    <property type="evidence" value="ECO:0007669"/>
    <property type="project" value="UniProtKB-UniPathway"/>
</dbReference>
<dbReference type="GO" id="GO:0032259">
    <property type="term" value="P:methylation"/>
    <property type="evidence" value="ECO:0007669"/>
    <property type="project" value="UniProtKB-KW"/>
</dbReference>
<dbReference type="AlphaFoldDB" id="A0A7W9ZCD6"/>
<evidence type="ECO:0000313" key="9">
    <source>
        <dbReference type="Proteomes" id="UP000544872"/>
    </source>
</evidence>
<feature type="domain" description="Cobalamin synthesis G N-terminal" evidence="7">
    <location>
        <begin position="56"/>
        <end position="134"/>
    </location>
</feature>
<dbReference type="Pfam" id="PF11760">
    <property type="entry name" value="CbiG_N"/>
    <property type="match status" value="1"/>
</dbReference>
<comment type="pathway">
    <text evidence="1">Cofactor biosynthesis; adenosylcobalamin biosynthesis.</text>
</comment>
<evidence type="ECO:0000256" key="3">
    <source>
        <dbReference type="ARBA" id="ARBA00022603"/>
    </source>
</evidence>
<dbReference type="EMBL" id="JACIIX010000001">
    <property type="protein sequence ID" value="MBB6208883.1"/>
    <property type="molecule type" value="Genomic_DNA"/>
</dbReference>
<name>A0A7W9ZCD6_NOVIT</name>
<dbReference type="RefSeq" id="WP_184260441.1">
    <property type="nucleotide sequence ID" value="NZ_JACIIX010000001.1"/>
</dbReference>
<sequence>MLSSARPAAPAVVILGTGSLPVARRLRDTLPGAEIFGLTSRVSAEDVIPCESFGDTLRLLFGRDRPVIALCAAGIVIRALAPLLGNKRAEPPVLAVAEDGSAVVPLLGGLRGVNALARQMAAALDCPAAITTSGELRFTLTLEQLPPGFRAANPQDSKRFMSDLLAGVGVRLDGHTDWGADWLADSRLTDDPDGPLRLTVSPEARAPAPDELLIRPQVVAVAVTAASAASARAVLARRGLSEQAVACVLTPPEDAGAAEVLALAAALDCPQRVLPAGLTADSLGDGLTRHHDDGVSLLIGSTPRAVQSLGQPRGSVTVVGTGPGSREWMTPAVKAALTAATDVIGYQFYVDLAGPYRPDQALHTSDNRVELDRARHAFSLAASGRQVVVVSSGDGGIFAMAAAVLEALEDSADPAWHAVALRIEPGVTAAQAAAARAGAALGHDFCVISLSDNLKPWPVIVTRLDHAAAADLVMAFYNPISKARPWQLAEAFDTVRRHRSPETPVLLGRDIGRPAETVTVTTLGAVTPDQVDMRTVVIVGSSHSRTFPRADGGRWLYAPRWYGEKPVK</sequence>
<dbReference type="CDD" id="cd11646">
    <property type="entry name" value="Precorrin_3B_C17_MT"/>
    <property type="match status" value="1"/>
</dbReference>
<dbReference type="Gene3D" id="3.40.1010.10">
    <property type="entry name" value="Cobalt-precorrin-4 Transmethylase, Domain 1"/>
    <property type="match status" value="1"/>
</dbReference>
<dbReference type="InterPro" id="IPR021744">
    <property type="entry name" value="CbiG_N"/>
</dbReference>
<dbReference type="EC" id="2.1.1.131" evidence="8"/>
<evidence type="ECO:0000313" key="8">
    <source>
        <dbReference type="EMBL" id="MBB6208883.1"/>
    </source>
</evidence>
<keyword evidence="2" id="KW-0169">Cobalamin biosynthesis</keyword>
<feature type="domain" description="Tetrapyrrole methylase" evidence="6">
    <location>
        <begin position="316"/>
        <end position="525"/>
    </location>
</feature>
<dbReference type="GO" id="GO:0030789">
    <property type="term" value="F:precorrin-3B C17-methyltransferase activity"/>
    <property type="evidence" value="ECO:0007669"/>
    <property type="project" value="UniProtKB-EC"/>
</dbReference>
<evidence type="ECO:0000259" key="6">
    <source>
        <dbReference type="Pfam" id="PF00590"/>
    </source>
</evidence>
<evidence type="ECO:0000259" key="7">
    <source>
        <dbReference type="Pfam" id="PF11760"/>
    </source>
</evidence>
<dbReference type="Proteomes" id="UP000544872">
    <property type="component" value="Unassembled WGS sequence"/>
</dbReference>
<comment type="caution">
    <text evidence="8">The sequence shown here is derived from an EMBL/GenBank/DDBJ whole genome shotgun (WGS) entry which is preliminary data.</text>
</comment>
<dbReference type="InterPro" id="IPR014776">
    <property type="entry name" value="4pyrrole_Mease_sub2"/>
</dbReference>
<keyword evidence="4 8" id="KW-0808">Transferase</keyword>
<dbReference type="PANTHER" id="PTHR47036:SF1">
    <property type="entry name" value="COBALT-FACTOR III C(17)-METHYLTRANSFERASE-RELATED"/>
    <property type="match status" value="1"/>
</dbReference>
<dbReference type="InterPro" id="IPR051810">
    <property type="entry name" value="Precorrin_MeTrfase"/>
</dbReference>
<dbReference type="InterPro" id="IPR006363">
    <property type="entry name" value="Cbl_synth_CobJ/CibH_dom"/>
</dbReference>
<evidence type="ECO:0000256" key="2">
    <source>
        <dbReference type="ARBA" id="ARBA00022573"/>
    </source>
</evidence>
<dbReference type="InterPro" id="IPR000878">
    <property type="entry name" value="4pyrrol_Mease"/>
</dbReference>
<accession>A0A7W9ZCD6</accession>
<gene>
    <name evidence="8" type="ORF">FHS48_000264</name>
</gene>
<dbReference type="Pfam" id="PF00590">
    <property type="entry name" value="TP_methylase"/>
    <property type="match status" value="1"/>
</dbReference>
<dbReference type="InterPro" id="IPR035996">
    <property type="entry name" value="4pyrrol_Methylase_sf"/>
</dbReference>
<organism evidence="8 9">
    <name type="scientific">Novispirillum itersonii</name>
    <name type="common">Aquaspirillum itersonii</name>
    <dbReference type="NCBI Taxonomy" id="189"/>
    <lineage>
        <taxon>Bacteria</taxon>
        <taxon>Pseudomonadati</taxon>
        <taxon>Pseudomonadota</taxon>
        <taxon>Alphaproteobacteria</taxon>
        <taxon>Rhodospirillales</taxon>
        <taxon>Novispirillaceae</taxon>
        <taxon>Novispirillum</taxon>
    </lineage>
</organism>
<protein>
    <submittedName>
        <fullName evidence="8">Cobalt-precorrin 5A hydrolase/precorrin-3B C17-methyltransferase</fullName>
        <ecNumber evidence="8">2.1.1.131</ecNumber>
        <ecNumber evidence="8">3.7.1.12</ecNumber>
    </submittedName>
</protein>
<dbReference type="PANTHER" id="PTHR47036">
    <property type="entry name" value="COBALT-FACTOR III C(17)-METHYLTRANSFERASE-RELATED"/>
    <property type="match status" value="1"/>
</dbReference>
<evidence type="ECO:0000256" key="5">
    <source>
        <dbReference type="ARBA" id="ARBA00022691"/>
    </source>
</evidence>
<evidence type="ECO:0000256" key="1">
    <source>
        <dbReference type="ARBA" id="ARBA00004953"/>
    </source>
</evidence>
<dbReference type="Gene3D" id="3.40.50.11220">
    <property type="match status" value="1"/>
</dbReference>
<dbReference type="SUPFAM" id="SSF159672">
    <property type="entry name" value="CbiG N-terminal domain-like"/>
    <property type="match status" value="1"/>
</dbReference>
<keyword evidence="5" id="KW-0949">S-adenosyl-L-methionine</keyword>